<dbReference type="EMBL" id="BOPV01000001">
    <property type="protein sequence ID" value="GIL41279.1"/>
    <property type="molecule type" value="Genomic_DNA"/>
</dbReference>
<keyword evidence="3" id="KW-1185">Reference proteome</keyword>
<dbReference type="Proteomes" id="UP000681075">
    <property type="component" value="Unassembled WGS sequence"/>
</dbReference>
<accession>A0A8S8XHA9</accession>
<comment type="caution">
    <text evidence="2">The sequence shown here is derived from an EMBL/GenBank/DDBJ whole genome shotgun (WGS) entry which is preliminary data.</text>
</comment>
<feature type="transmembrane region" description="Helical" evidence="1">
    <location>
        <begin position="26"/>
        <end position="44"/>
    </location>
</feature>
<dbReference type="AlphaFoldDB" id="A0A8S8XHA9"/>
<evidence type="ECO:0008006" key="4">
    <source>
        <dbReference type="Google" id="ProtNLM"/>
    </source>
</evidence>
<evidence type="ECO:0000313" key="3">
    <source>
        <dbReference type="Proteomes" id="UP000681075"/>
    </source>
</evidence>
<keyword evidence="1" id="KW-0472">Membrane</keyword>
<protein>
    <recommendedName>
        <fullName evidence="4">Type 4 secretion system PilS N-terminal domain-containing protein</fullName>
    </recommendedName>
</protein>
<sequence>MTFSLDSVRIVGHRRTRRGALGTMDTLLSITAGALFLIGSITIFNKAMSKTAERTMANQATIIVQSVRSFYQNQASYGDATVDWASGDASQPTMTAFDMTPVLVKSKQLLNEMNNGTGLRNAFGGSWVVNGMLDGFAITATNIPVENCSAILATLNTSDLRQMRVVSGTAGNACIEGGTSACPATPVGITNACAAGVAGGVTTIRLVYR</sequence>
<name>A0A8S8XHA9_9PROT</name>
<dbReference type="SUPFAM" id="SSF54523">
    <property type="entry name" value="Pili subunits"/>
    <property type="match status" value="1"/>
</dbReference>
<reference evidence="2" key="1">
    <citation type="submission" date="2021-02" db="EMBL/GenBank/DDBJ databases">
        <title>Genome sequence of Rhodospirillales sp. strain TMPK1 isolated from soil.</title>
        <authorList>
            <person name="Nakai R."/>
            <person name="Kusada H."/>
            <person name="Tamaki H."/>
        </authorList>
    </citation>
    <scope>NUCLEOTIDE SEQUENCE</scope>
    <source>
        <strain evidence="2">TMPK1</strain>
    </source>
</reference>
<keyword evidence="1" id="KW-0812">Transmembrane</keyword>
<dbReference type="Gene3D" id="3.30.1690.10">
    <property type="entry name" value="TcpA-like pilin"/>
    <property type="match status" value="1"/>
</dbReference>
<keyword evidence="1" id="KW-1133">Transmembrane helix</keyword>
<dbReference type="RefSeq" id="WP_420244708.1">
    <property type="nucleotide sequence ID" value="NZ_BOPV01000001.1"/>
</dbReference>
<proteinExistence type="predicted"/>
<organism evidence="2 3">
    <name type="scientific">Roseiterribacter gracilis</name>
    <dbReference type="NCBI Taxonomy" id="2812848"/>
    <lineage>
        <taxon>Bacteria</taxon>
        <taxon>Pseudomonadati</taxon>
        <taxon>Pseudomonadota</taxon>
        <taxon>Alphaproteobacteria</taxon>
        <taxon>Rhodospirillales</taxon>
        <taxon>Roseiterribacteraceae</taxon>
        <taxon>Roseiterribacter</taxon>
    </lineage>
</organism>
<gene>
    <name evidence="2" type="ORF">TMPK1_35160</name>
</gene>
<evidence type="ECO:0000313" key="2">
    <source>
        <dbReference type="EMBL" id="GIL41279.1"/>
    </source>
</evidence>
<dbReference type="InterPro" id="IPR045584">
    <property type="entry name" value="Pilin-like"/>
</dbReference>
<evidence type="ECO:0000256" key="1">
    <source>
        <dbReference type="SAM" id="Phobius"/>
    </source>
</evidence>